<proteinExistence type="predicted"/>
<evidence type="ECO:0000313" key="2">
    <source>
        <dbReference type="EMBL" id="MEJ6010163.1"/>
    </source>
</evidence>
<reference evidence="2 3" key="1">
    <citation type="submission" date="2024-03" db="EMBL/GenBank/DDBJ databases">
        <authorList>
            <person name="Jo J.-H."/>
        </authorList>
    </citation>
    <scope>NUCLEOTIDE SEQUENCE [LARGE SCALE GENOMIC DNA]</scope>
    <source>
        <strain evidence="2 3">AS3R-12</strain>
    </source>
</reference>
<feature type="chain" id="PRO_5045530915" evidence="1">
    <location>
        <begin position="24"/>
        <end position="332"/>
    </location>
</feature>
<keyword evidence="3" id="KW-1185">Reference proteome</keyword>
<name>A0ABU8S9L1_9SPHN</name>
<protein>
    <submittedName>
        <fullName evidence="2">DUF4402 domain-containing protein</fullName>
    </submittedName>
</protein>
<evidence type="ECO:0000313" key="3">
    <source>
        <dbReference type="Proteomes" id="UP001379235"/>
    </source>
</evidence>
<dbReference type="RefSeq" id="WP_339966653.1">
    <property type="nucleotide sequence ID" value="NZ_JBBHJY010000004.1"/>
</dbReference>
<evidence type="ECO:0000256" key="1">
    <source>
        <dbReference type="SAM" id="SignalP"/>
    </source>
</evidence>
<feature type="signal peptide" evidence="1">
    <location>
        <begin position="1"/>
        <end position="23"/>
    </location>
</feature>
<organism evidence="2 3">
    <name type="scientific">Novosphingobium aquae</name>
    <dbReference type="NCBI Taxonomy" id="3133435"/>
    <lineage>
        <taxon>Bacteria</taxon>
        <taxon>Pseudomonadati</taxon>
        <taxon>Pseudomonadota</taxon>
        <taxon>Alphaproteobacteria</taxon>
        <taxon>Sphingomonadales</taxon>
        <taxon>Sphingomonadaceae</taxon>
        <taxon>Novosphingobium</taxon>
    </lineage>
</organism>
<accession>A0ABU8S9L1</accession>
<keyword evidence="1" id="KW-0732">Signal</keyword>
<dbReference type="EMBL" id="JBBHJY010000004">
    <property type="protein sequence ID" value="MEJ6010163.1"/>
    <property type="molecule type" value="Genomic_DNA"/>
</dbReference>
<dbReference type="Pfam" id="PF14352">
    <property type="entry name" value="DUF4402"/>
    <property type="match status" value="1"/>
</dbReference>
<gene>
    <name evidence="2" type="ORF">WG900_09555</name>
</gene>
<dbReference type="Proteomes" id="UP001379235">
    <property type="component" value="Unassembled WGS sequence"/>
</dbReference>
<dbReference type="InterPro" id="IPR025514">
    <property type="entry name" value="DUF4402"/>
</dbReference>
<comment type="caution">
    <text evidence="2">The sequence shown here is derived from an EMBL/GenBank/DDBJ whole genome shotgun (WGS) entry which is preliminary data.</text>
</comment>
<sequence>MSWLRLAILALLAAIGWSAPAQAQTFTVTSIATGNYGNIVAAPTGVSVFRTSAATGTVTKLSGNAVRLSSSGVRSLVTVACGNQNACNTANAQLTITVTGAPTGRATALQNFTVSTSGATATITQAPGTGSAISFRIGPVGRNSSKTFWIGFDLPINGNNSAGMTGTATSNMVVTISRTNGGAPNSRSGSVIAQVFRGIALTRSANLAFGRIVLPRTGSGTVSLAPTTGVVTVTGNGTAALGTPAPDAASFAVSGEGGQAVSISLPSTFTMTGGANAITVTTIPSLSGVQVLSGALGSAGSLSFDVGGSFPLTSGTPSQVYSGTFSVTVAYN</sequence>